<feature type="domain" description="HTH cro/C1-type" evidence="2">
    <location>
        <begin position="12"/>
        <end position="66"/>
    </location>
</feature>
<proteinExistence type="predicted"/>
<evidence type="ECO:0000256" key="1">
    <source>
        <dbReference type="ARBA" id="ARBA00023125"/>
    </source>
</evidence>
<comment type="caution">
    <text evidence="3">The sequence shown here is derived from an EMBL/GenBank/DDBJ whole genome shotgun (WGS) entry which is preliminary data.</text>
</comment>
<organism evidence="3">
    <name type="scientific">marine sediment metagenome</name>
    <dbReference type="NCBI Taxonomy" id="412755"/>
    <lineage>
        <taxon>unclassified sequences</taxon>
        <taxon>metagenomes</taxon>
        <taxon>ecological metagenomes</taxon>
    </lineage>
</organism>
<dbReference type="SMART" id="SM00530">
    <property type="entry name" value="HTH_XRE"/>
    <property type="match status" value="1"/>
</dbReference>
<accession>X1I070</accession>
<dbReference type="GO" id="GO:0003677">
    <property type="term" value="F:DNA binding"/>
    <property type="evidence" value="ECO:0007669"/>
    <property type="project" value="UniProtKB-KW"/>
</dbReference>
<dbReference type="Pfam" id="PF01381">
    <property type="entry name" value="HTH_3"/>
    <property type="match status" value="1"/>
</dbReference>
<dbReference type="AlphaFoldDB" id="X1I070"/>
<dbReference type="SUPFAM" id="SSF47413">
    <property type="entry name" value="lambda repressor-like DNA-binding domains"/>
    <property type="match status" value="1"/>
</dbReference>
<dbReference type="PANTHER" id="PTHR46558">
    <property type="entry name" value="TRACRIPTIONAL REGULATORY PROTEIN-RELATED-RELATED"/>
    <property type="match status" value="1"/>
</dbReference>
<sequence>MPTLYKNLGFKIKKLREKIDVSQSSLAEALGVDRVTISKIENGERKIYAEEIKKLSEYFNISSDVLLDLKEDIEVIIEKNTSKQKPKEEIRISVPQKICGNSKKYYFTC</sequence>
<dbReference type="InterPro" id="IPR010982">
    <property type="entry name" value="Lambda_DNA-bd_dom_sf"/>
</dbReference>
<dbReference type="EMBL" id="BARU01017363">
    <property type="protein sequence ID" value="GAH59454.1"/>
    <property type="molecule type" value="Genomic_DNA"/>
</dbReference>
<dbReference type="CDD" id="cd00093">
    <property type="entry name" value="HTH_XRE"/>
    <property type="match status" value="1"/>
</dbReference>
<protein>
    <recommendedName>
        <fullName evidence="2">HTH cro/C1-type domain-containing protein</fullName>
    </recommendedName>
</protein>
<dbReference type="InterPro" id="IPR001387">
    <property type="entry name" value="Cro/C1-type_HTH"/>
</dbReference>
<reference evidence="3" key="1">
    <citation type="journal article" date="2014" name="Front. Microbiol.">
        <title>High frequency of phylogenetically diverse reductive dehalogenase-homologous genes in deep subseafloor sedimentary metagenomes.</title>
        <authorList>
            <person name="Kawai M."/>
            <person name="Futagami T."/>
            <person name="Toyoda A."/>
            <person name="Takaki Y."/>
            <person name="Nishi S."/>
            <person name="Hori S."/>
            <person name="Arai W."/>
            <person name="Tsubouchi T."/>
            <person name="Morono Y."/>
            <person name="Uchiyama I."/>
            <person name="Ito T."/>
            <person name="Fujiyama A."/>
            <person name="Inagaki F."/>
            <person name="Takami H."/>
        </authorList>
    </citation>
    <scope>NUCLEOTIDE SEQUENCE</scope>
    <source>
        <strain evidence="3">Expedition CK06-06</strain>
    </source>
</reference>
<keyword evidence="1" id="KW-0238">DNA-binding</keyword>
<gene>
    <name evidence="3" type="ORF">S03H2_28816</name>
</gene>
<name>X1I070_9ZZZZ</name>
<dbReference type="PANTHER" id="PTHR46558:SF4">
    <property type="entry name" value="DNA-BIDING PHAGE PROTEIN"/>
    <property type="match status" value="1"/>
</dbReference>
<evidence type="ECO:0000259" key="2">
    <source>
        <dbReference type="PROSITE" id="PS50943"/>
    </source>
</evidence>
<dbReference type="Gene3D" id="1.10.260.40">
    <property type="entry name" value="lambda repressor-like DNA-binding domains"/>
    <property type="match status" value="1"/>
</dbReference>
<evidence type="ECO:0000313" key="3">
    <source>
        <dbReference type="EMBL" id="GAH59454.1"/>
    </source>
</evidence>
<dbReference type="PROSITE" id="PS50943">
    <property type="entry name" value="HTH_CROC1"/>
    <property type="match status" value="1"/>
</dbReference>